<evidence type="ECO:0000313" key="2">
    <source>
        <dbReference type="Proteomes" id="UP001314170"/>
    </source>
</evidence>
<reference evidence="1 2" key="1">
    <citation type="submission" date="2024-01" db="EMBL/GenBank/DDBJ databases">
        <authorList>
            <person name="Waweru B."/>
        </authorList>
    </citation>
    <scope>NUCLEOTIDE SEQUENCE [LARGE SCALE GENOMIC DNA]</scope>
</reference>
<evidence type="ECO:0000313" key="1">
    <source>
        <dbReference type="EMBL" id="CAK7346163.1"/>
    </source>
</evidence>
<gene>
    <name evidence="1" type="ORF">DCAF_LOCUS18833</name>
</gene>
<organism evidence="1 2">
    <name type="scientific">Dovyalis caffra</name>
    <dbReference type="NCBI Taxonomy" id="77055"/>
    <lineage>
        <taxon>Eukaryota</taxon>
        <taxon>Viridiplantae</taxon>
        <taxon>Streptophyta</taxon>
        <taxon>Embryophyta</taxon>
        <taxon>Tracheophyta</taxon>
        <taxon>Spermatophyta</taxon>
        <taxon>Magnoliopsida</taxon>
        <taxon>eudicotyledons</taxon>
        <taxon>Gunneridae</taxon>
        <taxon>Pentapetalae</taxon>
        <taxon>rosids</taxon>
        <taxon>fabids</taxon>
        <taxon>Malpighiales</taxon>
        <taxon>Salicaceae</taxon>
        <taxon>Flacourtieae</taxon>
        <taxon>Dovyalis</taxon>
    </lineage>
</organism>
<accession>A0AAV1S7G6</accession>
<sequence length="72" mass="8415">MRIGISENLRGDELELELGRFQVWKTVPPLYLSSKLEVDVKHKIEGSKDKDGGAISGLPFYWPGLKWWRWTR</sequence>
<dbReference type="AlphaFoldDB" id="A0AAV1S7G6"/>
<comment type="caution">
    <text evidence="1">The sequence shown here is derived from an EMBL/GenBank/DDBJ whole genome shotgun (WGS) entry which is preliminary data.</text>
</comment>
<proteinExistence type="predicted"/>
<keyword evidence="2" id="KW-1185">Reference proteome</keyword>
<protein>
    <submittedName>
        <fullName evidence="1">Uncharacterized protein</fullName>
    </submittedName>
</protein>
<dbReference type="EMBL" id="CAWUPB010001173">
    <property type="protein sequence ID" value="CAK7346163.1"/>
    <property type="molecule type" value="Genomic_DNA"/>
</dbReference>
<dbReference type="Proteomes" id="UP001314170">
    <property type="component" value="Unassembled WGS sequence"/>
</dbReference>
<name>A0AAV1S7G6_9ROSI</name>